<evidence type="ECO:0000313" key="7">
    <source>
        <dbReference type="EMBL" id="KAG7379399.1"/>
    </source>
</evidence>
<evidence type="ECO:0000256" key="3">
    <source>
        <dbReference type="ARBA" id="ARBA00022525"/>
    </source>
</evidence>
<sequence length="310" mass="33899">MKPYIFLLVALAAVYAQENAPQSTPKYIDFSELKKFTRAPTVTRQNTTQFETPVLTPTPLPETPKPSEPETPAPTQPQTPAPTPAPEPWVTVTISHSEVKPFAEPVPVSISEKAAVKFKPQLHISNGCHAYPAVNAAGETSGGLKTTGAPSAKCKGSGHGSQVYGRSGWYEDVWAIMYSWYFPKDQPSTGLGHRHDWEHVVIWIDNPDVANPKIIAVTPSAHSGYSKYAPPPADSMVGLAAKINYESHWPVNHALGMTTKGGEFQDLIMWDQLTDDARRALNEVSWGAANVPMSDGNFRNKLKKAWETKG</sequence>
<comment type="similarity">
    <text evidence="2">Belongs to the Necrosis inducing protein (NPP1) family.</text>
</comment>
<evidence type="ECO:0000256" key="1">
    <source>
        <dbReference type="ARBA" id="ARBA00004613"/>
    </source>
</evidence>
<feature type="compositionally biased region" description="Polar residues" evidence="5">
    <location>
        <begin position="41"/>
        <end position="50"/>
    </location>
</feature>
<accession>A0A8T1VGV6</accession>
<dbReference type="OrthoDB" id="147163at2759"/>
<name>A0A8T1VGV6_9STRA</name>
<keyword evidence="6" id="KW-0732">Signal</keyword>
<dbReference type="Proteomes" id="UP000693981">
    <property type="component" value="Unassembled WGS sequence"/>
</dbReference>
<dbReference type="GO" id="GO:0005576">
    <property type="term" value="C:extracellular region"/>
    <property type="evidence" value="ECO:0007669"/>
    <property type="project" value="UniProtKB-SubCell"/>
</dbReference>
<evidence type="ECO:0000313" key="8">
    <source>
        <dbReference type="Proteomes" id="UP000693981"/>
    </source>
</evidence>
<feature type="region of interest" description="Disordered" evidence="5">
    <location>
        <begin position="41"/>
        <end position="88"/>
    </location>
</feature>
<dbReference type="AlphaFoldDB" id="A0A8T1VGV6"/>
<protein>
    <submittedName>
        <fullName evidence="7">Uncharacterized protein</fullName>
    </submittedName>
</protein>
<gene>
    <name evidence="7" type="ORF">PHYBOEH_011951</name>
</gene>
<dbReference type="EMBL" id="JAGDFL010000951">
    <property type="protein sequence ID" value="KAG7379399.1"/>
    <property type="molecule type" value="Genomic_DNA"/>
</dbReference>
<proteinExistence type="inferred from homology"/>
<comment type="caution">
    <text evidence="7">The sequence shown here is derived from an EMBL/GenBank/DDBJ whole genome shotgun (WGS) entry which is preliminary data.</text>
</comment>
<dbReference type="Pfam" id="PF05630">
    <property type="entry name" value="NPP1"/>
    <property type="match status" value="1"/>
</dbReference>
<evidence type="ECO:0000256" key="2">
    <source>
        <dbReference type="ARBA" id="ARBA00009520"/>
    </source>
</evidence>
<evidence type="ECO:0000256" key="4">
    <source>
        <dbReference type="ARBA" id="ARBA00023026"/>
    </source>
</evidence>
<feature type="chain" id="PRO_5035914871" evidence="6">
    <location>
        <begin position="17"/>
        <end position="310"/>
    </location>
</feature>
<feature type="compositionally biased region" description="Pro residues" evidence="5">
    <location>
        <begin position="56"/>
        <end position="87"/>
    </location>
</feature>
<evidence type="ECO:0000256" key="6">
    <source>
        <dbReference type="SAM" id="SignalP"/>
    </source>
</evidence>
<keyword evidence="3" id="KW-0964">Secreted</keyword>
<organism evidence="7 8">
    <name type="scientific">Phytophthora boehmeriae</name>
    <dbReference type="NCBI Taxonomy" id="109152"/>
    <lineage>
        <taxon>Eukaryota</taxon>
        <taxon>Sar</taxon>
        <taxon>Stramenopiles</taxon>
        <taxon>Oomycota</taxon>
        <taxon>Peronosporomycetes</taxon>
        <taxon>Peronosporales</taxon>
        <taxon>Peronosporaceae</taxon>
        <taxon>Phytophthora</taxon>
    </lineage>
</organism>
<reference evidence="7" key="1">
    <citation type="submission" date="2021-02" db="EMBL/GenBank/DDBJ databases">
        <authorList>
            <person name="Palmer J.M."/>
        </authorList>
    </citation>
    <scope>NUCLEOTIDE SEQUENCE</scope>
    <source>
        <strain evidence="7">SCRP23</strain>
    </source>
</reference>
<keyword evidence="4" id="KW-0843">Virulence</keyword>
<dbReference type="PANTHER" id="PTHR33657:SF8">
    <property type="entry name" value="DOMAIN PROTEIN, PUTATIVE (AFU_ORTHOLOGUE AFUA_5G00600)-RELATED"/>
    <property type="match status" value="1"/>
</dbReference>
<keyword evidence="8" id="KW-1185">Reference proteome</keyword>
<dbReference type="InterPro" id="IPR008701">
    <property type="entry name" value="NPP1"/>
</dbReference>
<comment type="subcellular location">
    <subcellularLocation>
        <location evidence="1">Secreted</location>
    </subcellularLocation>
</comment>
<dbReference type="PANTHER" id="PTHR33657">
    <property type="entry name" value="DOMAIN PROTEIN, PUTATIVE (AFU_ORTHOLOGUE AFUA_5G00600)-RELATED"/>
    <property type="match status" value="1"/>
</dbReference>
<feature type="signal peptide" evidence="6">
    <location>
        <begin position="1"/>
        <end position="16"/>
    </location>
</feature>
<evidence type="ECO:0000256" key="5">
    <source>
        <dbReference type="SAM" id="MobiDB-lite"/>
    </source>
</evidence>